<reference evidence="4 5" key="1">
    <citation type="submission" date="2022-10" db="EMBL/GenBank/DDBJ databases">
        <title>Defluviimonas sp. nov., isolated from ocean surface water.</title>
        <authorList>
            <person name="He W."/>
            <person name="Wang L."/>
            <person name="Zhang D.-F."/>
        </authorList>
    </citation>
    <scope>NUCLEOTIDE SEQUENCE [LARGE SCALE GENOMIC DNA]</scope>
    <source>
        <strain evidence="4 5">WL0002</strain>
    </source>
</reference>
<dbReference type="Pfam" id="PF00589">
    <property type="entry name" value="Phage_integrase"/>
    <property type="match status" value="1"/>
</dbReference>
<dbReference type="PANTHER" id="PTHR30349:SF64">
    <property type="entry name" value="PROPHAGE INTEGRASE INTD-RELATED"/>
    <property type="match status" value="1"/>
</dbReference>
<dbReference type="EMBL" id="JAOWKY010000008">
    <property type="protein sequence ID" value="MCV2870668.1"/>
    <property type="molecule type" value="Genomic_DNA"/>
</dbReference>
<dbReference type="SUPFAM" id="SSF56349">
    <property type="entry name" value="DNA breaking-rejoining enzymes"/>
    <property type="match status" value="1"/>
</dbReference>
<evidence type="ECO:0000259" key="3">
    <source>
        <dbReference type="PROSITE" id="PS51898"/>
    </source>
</evidence>
<evidence type="ECO:0000256" key="2">
    <source>
        <dbReference type="ARBA" id="ARBA00023172"/>
    </source>
</evidence>
<keyword evidence="1" id="KW-0229">DNA integration</keyword>
<feature type="domain" description="Tyr recombinase" evidence="3">
    <location>
        <begin position="157"/>
        <end position="336"/>
    </location>
</feature>
<protein>
    <submittedName>
        <fullName evidence="4">Site-specific integrase</fullName>
    </submittedName>
</protein>
<evidence type="ECO:0000313" key="4">
    <source>
        <dbReference type="EMBL" id="MCV2870668.1"/>
    </source>
</evidence>
<proteinExistence type="predicted"/>
<dbReference type="InterPro" id="IPR050090">
    <property type="entry name" value="Tyrosine_recombinase_XerCD"/>
</dbReference>
<keyword evidence="2" id="KW-0233">DNA recombination</keyword>
<dbReference type="Gene3D" id="1.10.443.10">
    <property type="entry name" value="Intergrase catalytic core"/>
    <property type="match status" value="1"/>
</dbReference>
<gene>
    <name evidence="4" type="ORF">OEW28_18805</name>
</gene>
<dbReference type="PANTHER" id="PTHR30349">
    <property type="entry name" value="PHAGE INTEGRASE-RELATED"/>
    <property type="match status" value="1"/>
</dbReference>
<dbReference type="CDD" id="cd00796">
    <property type="entry name" value="INT_Rci_Hp1_C"/>
    <property type="match status" value="1"/>
</dbReference>
<organism evidence="4 5">
    <name type="scientific">Albidovulum marisflavi</name>
    <dbReference type="NCBI Taxonomy" id="2984159"/>
    <lineage>
        <taxon>Bacteria</taxon>
        <taxon>Pseudomonadati</taxon>
        <taxon>Pseudomonadota</taxon>
        <taxon>Alphaproteobacteria</taxon>
        <taxon>Rhodobacterales</taxon>
        <taxon>Paracoccaceae</taxon>
        <taxon>Albidovulum</taxon>
    </lineage>
</organism>
<name>A0ABT2ZHQ2_9RHOB</name>
<comment type="caution">
    <text evidence="4">The sequence shown here is derived from an EMBL/GenBank/DDBJ whole genome shotgun (WGS) entry which is preliminary data.</text>
</comment>
<evidence type="ECO:0000313" key="5">
    <source>
        <dbReference type="Proteomes" id="UP001652542"/>
    </source>
</evidence>
<dbReference type="RefSeq" id="WP_263736346.1">
    <property type="nucleotide sequence ID" value="NZ_JAOWKY010000008.1"/>
</dbReference>
<dbReference type="PROSITE" id="PS51898">
    <property type="entry name" value="TYR_RECOMBINASE"/>
    <property type="match status" value="1"/>
</dbReference>
<dbReference type="InterPro" id="IPR013762">
    <property type="entry name" value="Integrase-like_cat_sf"/>
</dbReference>
<evidence type="ECO:0000256" key="1">
    <source>
        <dbReference type="ARBA" id="ARBA00022908"/>
    </source>
</evidence>
<sequence>MPFRTKTSRFWQYDFQIKGRRFFGSCGTEDFEEAKAVEAAERVKARTDPGARGIFTLSEALGTYLRDVSSHQSSYATTKAQGKMILSVMDPKRRLSDLTNADLMLFVTRRRAEVSNATVNRQIDLIGRACRHMARIYDAKLAPGLDFNALRLKEPKELPRELSWDEQDRLFAHLRADLHPMVKFALMTGARAETICALRWDAVDFRHARIRFDLKGDQVMMFPMNGELRALLSSLPRAAGADAPFVFTYLNHRKKQPVRQRIVAGGGGLFADFRKACATAEIPGFRFHDLRHTFGTRMLRKSRNLKLVSKLMGHSSIETTLRYAHVLDDDLRAGVEDFSALHAPESRRKSRTSGK</sequence>
<dbReference type="InterPro" id="IPR002104">
    <property type="entry name" value="Integrase_catalytic"/>
</dbReference>
<keyword evidence="5" id="KW-1185">Reference proteome</keyword>
<dbReference type="Proteomes" id="UP001652542">
    <property type="component" value="Unassembled WGS sequence"/>
</dbReference>
<dbReference type="InterPro" id="IPR011010">
    <property type="entry name" value="DNA_brk_join_enz"/>
</dbReference>
<accession>A0ABT2ZHQ2</accession>